<accession>A0A210R6Y1</accession>
<organism evidence="2 3">
    <name type="scientific">Mizuhopecten yessoensis</name>
    <name type="common">Japanese scallop</name>
    <name type="synonym">Patinopecten yessoensis</name>
    <dbReference type="NCBI Taxonomy" id="6573"/>
    <lineage>
        <taxon>Eukaryota</taxon>
        <taxon>Metazoa</taxon>
        <taxon>Spiralia</taxon>
        <taxon>Lophotrochozoa</taxon>
        <taxon>Mollusca</taxon>
        <taxon>Bivalvia</taxon>
        <taxon>Autobranchia</taxon>
        <taxon>Pteriomorphia</taxon>
        <taxon>Pectinida</taxon>
        <taxon>Pectinoidea</taxon>
        <taxon>Pectinidae</taxon>
        <taxon>Mizuhopecten</taxon>
    </lineage>
</organism>
<protein>
    <recommendedName>
        <fullName evidence="4">DUF19 domain-containing protein</fullName>
    </recommendedName>
</protein>
<evidence type="ECO:0000313" key="3">
    <source>
        <dbReference type="Proteomes" id="UP000242188"/>
    </source>
</evidence>
<evidence type="ECO:0008006" key="4">
    <source>
        <dbReference type="Google" id="ProtNLM"/>
    </source>
</evidence>
<comment type="caution">
    <text evidence="2">The sequence shown here is derived from an EMBL/GenBank/DDBJ whole genome shotgun (WGS) entry which is preliminary data.</text>
</comment>
<feature type="chain" id="PRO_5012216789" description="DUF19 domain-containing protein" evidence="1">
    <location>
        <begin position="19"/>
        <end position="209"/>
    </location>
</feature>
<dbReference type="OrthoDB" id="10404673at2759"/>
<keyword evidence="3" id="KW-1185">Reference proteome</keyword>
<dbReference type="Proteomes" id="UP000242188">
    <property type="component" value="Unassembled WGS sequence"/>
</dbReference>
<evidence type="ECO:0000256" key="1">
    <source>
        <dbReference type="SAM" id="SignalP"/>
    </source>
</evidence>
<proteinExistence type="predicted"/>
<feature type="signal peptide" evidence="1">
    <location>
        <begin position="1"/>
        <end position="18"/>
    </location>
</feature>
<dbReference type="AlphaFoldDB" id="A0A210R6Y1"/>
<keyword evidence="1" id="KW-0732">Signal</keyword>
<reference evidence="2 3" key="1">
    <citation type="journal article" date="2017" name="Nat. Ecol. Evol.">
        <title>Scallop genome provides insights into evolution of bilaterian karyotype and development.</title>
        <authorList>
            <person name="Wang S."/>
            <person name="Zhang J."/>
            <person name="Jiao W."/>
            <person name="Li J."/>
            <person name="Xun X."/>
            <person name="Sun Y."/>
            <person name="Guo X."/>
            <person name="Huan P."/>
            <person name="Dong B."/>
            <person name="Zhang L."/>
            <person name="Hu X."/>
            <person name="Sun X."/>
            <person name="Wang J."/>
            <person name="Zhao C."/>
            <person name="Wang Y."/>
            <person name="Wang D."/>
            <person name="Huang X."/>
            <person name="Wang R."/>
            <person name="Lv J."/>
            <person name="Li Y."/>
            <person name="Zhang Z."/>
            <person name="Liu B."/>
            <person name="Lu W."/>
            <person name="Hui Y."/>
            <person name="Liang J."/>
            <person name="Zhou Z."/>
            <person name="Hou R."/>
            <person name="Li X."/>
            <person name="Liu Y."/>
            <person name="Li H."/>
            <person name="Ning X."/>
            <person name="Lin Y."/>
            <person name="Zhao L."/>
            <person name="Xing Q."/>
            <person name="Dou J."/>
            <person name="Li Y."/>
            <person name="Mao J."/>
            <person name="Guo H."/>
            <person name="Dou H."/>
            <person name="Li T."/>
            <person name="Mu C."/>
            <person name="Jiang W."/>
            <person name="Fu Q."/>
            <person name="Fu X."/>
            <person name="Miao Y."/>
            <person name="Liu J."/>
            <person name="Yu Q."/>
            <person name="Li R."/>
            <person name="Liao H."/>
            <person name="Li X."/>
            <person name="Kong Y."/>
            <person name="Jiang Z."/>
            <person name="Chourrout D."/>
            <person name="Li R."/>
            <person name="Bao Z."/>
        </authorList>
    </citation>
    <scope>NUCLEOTIDE SEQUENCE [LARGE SCALE GENOMIC DNA]</scope>
    <source>
        <strain evidence="2 3">PY_sf001</strain>
    </source>
</reference>
<evidence type="ECO:0000313" key="2">
    <source>
        <dbReference type="EMBL" id="OWF56715.1"/>
    </source>
</evidence>
<dbReference type="EMBL" id="NEDP02000107">
    <property type="protein sequence ID" value="OWF56715.1"/>
    <property type="molecule type" value="Genomic_DNA"/>
</dbReference>
<name>A0A210R6Y1_MIZYE</name>
<sequence>MDIRGLVVIVCLLHITYSADIPKCLSQYNTCLSIFGLNTTGTFPVPSEEQLYTASVMDFLCSHIDLYVACYDHMIKCFEINGTEPAIMSNEQLHHVMEIMCQQKSVLVNGHQCLERINYTQIGRRCANKTQQIVAKLIEADLSVKEITCTSLKLSSECLYTSPALLSCGNDLVSALTTISDASAKMLCDGGTTTVSPMSVSKEPAVVVG</sequence>
<gene>
    <name evidence="2" type="ORF">KP79_PYT20174</name>
</gene>